<dbReference type="Pfam" id="PF20914">
    <property type="entry name" value="DNA_pol_IIIA_C"/>
    <property type="match status" value="1"/>
</dbReference>
<evidence type="ECO:0000313" key="4">
    <source>
        <dbReference type="EMBL" id="HHJ80674.1"/>
    </source>
</evidence>
<dbReference type="InterPro" id="IPR048472">
    <property type="entry name" value="DNA_pol_IIIA_C"/>
</dbReference>
<dbReference type="GO" id="GO:0008408">
    <property type="term" value="F:3'-5' exonuclease activity"/>
    <property type="evidence" value="ECO:0007669"/>
    <property type="project" value="InterPro"/>
</dbReference>
<dbReference type="InterPro" id="IPR004805">
    <property type="entry name" value="DnaE2/DnaE/PolC"/>
</dbReference>
<dbReference type="AlphaFoldDB" id="A0A832J6M1"/>
<dbReference type="PANTHER" id="PTHR32294:SF0">
    <property type="entry name" value="DNA POLYMERASE III SUBUNIT ALPHA"/>
    <property type="match status" value="1"/>
</dbReference>
<feature type="non-terminal residue" evidence="4">
    <location>
        <position position="1"/>
    </location>
</feature>
<evidence type="ECO:0000259" key="3">
    <source>
        <dbReference type="Pfam" id="PF20914"/>
    </source>
</evidence>
<accession>A0A832J6M1</accession>
<dbReference type="EMBL" id="DRNF01000221">
    <property type="protein sequence ID" value="HHJ80674.1"/>
    <property type="molecule type" value="Genomic_DNA"/>
</dbReference>
<protein>
    <submittedName>
        <fullName evidence="4">DNA polymerase III</fullName>
    </submittedName>
</protein>
<evidence type="ECO:0000256" key="1">
    <source>
        <dbReference type="ARBA" id="ARBA00022490"/>
    </source>
</evidence>
<keyword evidence="1" id="KW-0963">Cytoplasm</keyword>
<sequence>DQLGPNRATLLASLTTAIQSAEQYHQNQNAGVSDMFGFDAPQQESQQIDYVHEKEWSDKIRLQGEKETLGLYLTGHPIDRYERELENFVSCRIANLNPERKQSVVIAGLVVAIRTMNTKRGDKIAFVTLDDRTGRVETAVFAEGFQKYRDLIVKDKVLVVEGTAGIDDYSGNFRMSSDHVYDFDQARERFAKRLEINIDTEQAGNGFVASLGSILKPFNEGACPVWLNYVGPNAKAKLILGNEWQVRPTDELLLRLQDLAGNDKVEMIYS</sequence>
<dbReference type="Proteomes" id="UP000885832">
    <property type="component" value="Unassembled WGS sequence"/>
</dbReference>
<dbReference type="GO" id="GO:0006260">
    <property type="term" value="P:DNA replication"/>
    <property type="evidence" value="ECO:0007669"/>
    <property type="project" value="InterPro"/>
</dbReference>
<evidence type="ECO:0000259" key="2">
    <source>
        <dbReference type="Pfam" id="PF01336"/>
    </source>
</evidence>
<dbReference type="InterPro" id="IPR004365">
    <property type="entry name" value="NA-bd_OB_tRNA"/>
</dbReference>
<feature type="domain" description="DNA polymerase III subunit alpha C-terminal" evidence="3">
    <location>
        <begin position="211"/>
        <end position="261"/>
    </location>
</feature>
<gene>
    <name evidence="4" type="ORF">ENJ65_03480</name>
</gene>
<dbReference type="Pfam" id="PF01336">
    <property type="entry name" value="tRNA_anti-codon"/>
    <property type="match status" value="1"/>
</dbReference>
<dbReference type="Gene3D" id="2.40.50.140">
    <property type="entry name" value="Nucleic acid-binding proteins"/>
    <property type="match status" value="1"/>
</dbReference>
<name>A0A832J6M1_9GAMM</name>
<comment type="caution">
    <text evidence="4">The sequence shown here is derived from an EMBL/GenBank/DDBJ whole genome shotgun (WGS) entry which is preliminary data.</text>
</comment>
<dbReference type="GO" id="GO:0003676">
    <property type="term" value="F:nucleic acid binding"/>
    <property type="evidence" value="ECO:0007669"/>
    <property type="project" value="InterPro"/>
</dbReference>
<dbReference type="CDD" id="cd04485">
    <property type="entry name" value="DnaE_OBF"/>
    <property type="match status" value="1"/>
</dbReference>
<reference evidence="4" key="1">
    <citation type="journal article" date="2020" name="mSystems">
        <title>Genome- and Community-Level Interaction Insights into Carbon Utilization and Element Cycling Functions of Hydrothermarchaeota in Hydrothermal Sediment.</title>
        <authorList>
            <person name="Zhou Z."/>
            <person name="Liu Y."/>
            <person name="Xu W."/>
            <person name="Pan J."/>
            <person name="Luo Z.H."/>
            <person name="Li M."/>
        </authorList>
    </citation>
    <scope>NUCLEOTIDE SEQUENCE [LARGE SCALE GENOMIC DNA]</scope>
    <source>
        <strain evidence="4">HyVt-505</strain>
    </source>
</reference>
<dbReference type="InterPro" id="IPR012340">
    <property type="entry name" value="NA-bd_OB-fold"/>
</dbReference>
<dbReference type="PANTHER" id="PTHR32294">
    <property type="entry name" value="DNA POLYMERASE III SUBUNIT ALPHA"/>
    <property type="match status" value="1"/>
</dbReference>
<proteinExistence type="predicted"/>
<dbReference type="SUPFAM" id="SSF50249">
    <property type="entry name" value="Nucleic acid-binding proteins"/>
    <property type="match status" value="1"/>
</dbReference>
<organism evidence="4">
    <name type="scientific">Candidatus Tenderia electrophaga</name>
    <dbReference type="NCBI Taxonomy" id="1748243"/>
    <lineage>
        <taxon>Bacteria</taxon>
        <taxon>Pseudomonadati</taxon>
        <taxon>Pseudomonadota</taxon>
        <taxon>Gammaproteobacteria</taxon>
        <taxon>Candidatus Tenderiales</taxon>
        <taxon>Candidatus Tenderiaceae</taxon>
        <taxon>Candidatus Tenderia</taxon>
    </lineage>
</organism>
<feature type="domain" description="OB" evidence="2">
    <location>
        <begin position="104"/>
        <end position="167"/>
    </location>
</feature>